<evidence type="ECO:0008006" key="2">
    <source>
        <dbReference type="Google" id="ProtNLM"/>
    </source>
</evidence>
<dbReference type="AlphaFoldDB" id="A0A382XYE9"/>
<evidence type="ECO:0000313" key="1">
    <source>
        <dbReference type="EMBL" id="SVD76147.1"/>
    </source>
</evidence>
<reference evidence="1" key="1">
    <citation type="submission" date="2018-05" db="EMBL/GenBank/DDBJ databases">
        <authorList>
            <person name="Lanie J.A."/>
            <person name="Ng W.-L."/>
            <person name="Kazmierczak K.M."/>
            <person name="Andrzejewski T.M."/>
            <person name="Davidsen T.M."/>
            <person name="Wayne K.J."/>
            <person name="Tettelin H."/>
            <person name="Glass J.I."/>
            <person name="Rusch D."/>
            <person name="Podicherti R."/>
            <person name="Tsui H.-C.T."/>
            <person name="Winkler M.E."/>
        </authorList>
    </citation>
    <scope>NUCLEOTIDE SEQUENCE</scope>
</reference>
<dbReference type="Pfam" id="PF13759">
    <property type="entry name" value="2OG-FeII_Oxy_5"/>
    <property type="match status" value="1"/>
</dbReference>
<name>A0A382XYE9_9ZZZZ</name>
<organism evidence="1">
    <name type="scientific">marine metagenome</name>
    <dbReference type="NCBI Taxonomy" id="408172"/>
    <lineage>
        <taxon>unclassified sequences</taxon>
        <taxon>metagenomes</taxon>
        <taxon>ecological metagenomes</taxon>
    </lineage>
</organism>
<dbReference type="Gene3D" id="2.60.120.620">
    <property type="entry name" value="q2cbj1_9rhob like domain"/>
    <property type="match status" value="1"/>
</dbReference>
<gene>
    <name evidence="1" type="ORF">METZ01_LOCUS429001</name>
</gene>
<feature type="non-terminal residue" evidence="1">
    <location>
        <position position="1"/>
    </location>
</feature>
<sequence length="241" mass="28018">TEHLLLRTQLIGRSLHQEPFNMGAVNIIKFKSEDKRTFFAPEYDYTIFETQAFEIDFKELAKLILSKEKELLSLPISTTSGDAYTGLKKDSTTTRFDKYNVLKWEGENIRHIKGNIISFHNHILKYFKQPPANELYIQCWTNIMRKGEQIKPHLHNIGPSCYLGGHICVQCDDTSTHYINPINQINDPMTYSSKNDVGKMTIFPDNVPHYTDIHNSDKERITIAFDLLTENPYKDNYLKLI</sequence>
<protein>
    <recommendedName>
        <fullName evidence="2">Aspartyl/asparaginy/proline hydroxylase domain-containing protein</fullName>
    </recommendedName>
</protein>
<proteinExistence type="predicted"/>
<dbReference type="EMBL" id="UINC01171532">
    <property type="protein sequence ID" value="SVD76147.1"/>
    <property type="molecule type" value="Genomic_DNA"/>
</dbReference>
<accession>A0A382XYE9</accession>
<dbReference type="InterPro" id="IPR012668">
    <property type="entry name" value="CHP02466"/>
</dbReference>